<protein>
    <submittedName>
        <fullName evidence="1">Cholesterol esterase</fullName>
    </submittedName>
</protein>
<dbReference type="RefSeq" id="WP_239136216.1">
    <property type="nucleotide sequence ID" value="NZ_BAAAVW010000018.1"/>
</dbReference>
<accession>A0A919PSE0</accession>
<dbReference type="Pfam" id="PF19741">
    <property type="entry name" value="DUF6230"/>
    <property type="match status" value="1"/>
</dbReference>
<gene>
    <name evidence="1" type="ORF">Dsi01nite_055340</name>
</gene>
<dbReference type="Proteomes" id="UP000660611">
    <property type="component" value="Unassembled WGS sequence"/>
</dbReference>
<name>A0A919PSE0_9ACTN</name>
<comment type="caution">
    <text evidence="1">The sequence shown here is derived from an EMBL/GenBank/DDBJ whole genome shotgun (WGS) entry which is preliminary data.</text>
</comment>
<sequence>MSVAQGSAVKGRTRWKRFATVVVPATFIAGAIVFGQATGAIAASFSVSGQQFKVSADKLEGTGFVQYGGLATEKGGNPANPADPKNHFVAVSGIKSAKLYNLCQSVKVPGLPVSMVIHAGQAAGAPAEATDLLIDLTSLKGDATFENIQIGIDASDLTKGGANAKGLQGSFAQQADSVVITNLKQVAWSTTAGTFKLTGLDLSLSTGGTPFECF</sequence>
<organism evidence="1 2">
    <name type="scientific">Dactylosporangium siamense</name>
    <dbReference type="NCBI Taxonomy" id="685454"/>
    <lineage>
        <taxon>Bacteria</taxon>
        <taxon>Bacillati</taxon>
        <taxon>Actinomycetota</taxon>
        <taxon>Actinomycetes</taxon>
        <taxon>Micromonosporales</taxon>
        <taxon>Micromonosporaceae</taxon>
        <taxon>Dactylosporangium</taxon>
    </lineage>
</organism>
<reference evidence="1" key="1">
    <citation type="submission" date="2021-01" db="EMBL/GenBank/DDBJ databases">
        <title>Whole genome shotgun sequence of Dactylosporangium siamense NBRC 106093.</title>
        <authorList>
            <person name="Komaki H."/>
            <person name="Tamura T."/>
        </authorList>
    </citation>
    <scope>NUCLEOTIDE SEQUENCE</scope>
    <source>
        <strain evidence="1">NBRC 106093</strain>
    </source>
</reference>
<dbReference type="AlphaFoldDB" id="A0A919PSE0"/>
<evidence type="ECO:0000313" key="2">
    <source>
        <dbReference type="Proteomes" id="UP000660611"/>
    </source>
</evidence>
<proteinExistence type="predicted"/>
<dbReference type="EMBL" id="BONQ01000083">
    <property type="protein sequence ID" value="GIG47493.1"/>
    <property type="molecule type" value="Genomic_DNA"/>
</dbReference>
<dbReference type="InterPro" id="IPR046198">
    <property type="entry name" value="DUF6230"/>
</dbReference>
<evidence type="ECO:0000313" key="1">
    <source>
        <dbReference type="EMBL" id="GIG47493.1"/>
    </source>
</evidence>
<keyword evidence="2" id="KW-1185">Reference proteome</keyword>